<gene>
    <name evidence="2" type="ORF">HYPSUDRAFT_803108</name>
</gene>
<protein>
    <recommendedName>
        <fullName evidence="4">Secreted protein</fullName>
    </recommendedName>
</protein>
<evidence type="ECO:0000256" key="1">
    <source>
        <dbReference type="SAM" id="SignalP"/>
    </source>
</evidence>
<organism evidence="2 3">
    <name type="scientific">Hypholoma sublateritium (strain FD-334 SS-4)</name>
    <dbReference type="NCBI Taxonomy" id="945553"/>
    <lineage>
        <taxon>Eukaryota</taxon>
        <taxon>Fungi</taxon>
        <taxon>Dikarya</taxon>
        <taxon>Basidiomycota</taxon>
        <taxon>Agaricomycotina</taxon>
        <taxon>Agaricomycetes</taxon>
        <taxon>Agaricomycetidae</taxon>
        <taxon>Agaricales</taxon>
        <taxon>Agaricineae</taxon>
        <taxon>Strophariaceae</taxon>
        <taxon>Hypholoma</taxon>
    </lineage>
</organism>
<accession>A0A0D2PB86</accession>
<name>A0A0D2PB86_HYPSF</name>
<evidence type="ECO:0000313" key="3">
    <source>
        <dbReference type="Proteomes" id="UP000054270"/>
    </source>
</evidence>
<reference evidence="3" key="1">
    <citation type="submission" date="2014-04" db="EMBL/GenBank/DDBJ databases">
        <title>Evolutionary Origins and Diversification of the Mycorrhizal Mutualists.</title>
        <authorList>
            <consortium name="DOE Joint Genome Institute"/>
            <consortium name="Mycorrhizal Genomics Consortium"/>
            <person name="Kohler A."/>
            <person name="Kuo A."/>
            <person name="Nagy L.G."/>
            <person name="Floudas D."/>
            <person name="Copeland A."/>
            <person name="Barry K.W."/>
            <person name="Cichocki N."/>
            <person name="Veneault-Fourrey C."/>
            <person name="LaButti K."/>
            <person name="Lindquist E.A."/>
            <person name="Lipzen A."/>
            <person name="Lundell T."/>
            <person name="Morin E."/>
            <person name="Murat C."/>
            <person name="Riley R."/>
            <person name="Ohm R."/>
            <person name="Sun H."/>
            <person name="Tunlid A."/>
            <person name="Henrissat B."/>
            <person name="Grigoriev I.V."/>
            <person name="Hibbett D.S."/>
            <person name="Martin F."/>
        </authorList>
    </citation>
    <scope>NUCLEOTIDE SEQUENCE [LARGE SCALE GENOMIC DNA]</scope>
    <source>
        <strain evidence="3">FD-334 SS-4</strain>
    </source>
</reference>
<keyword evidence="3" id="KW-1185">Reference proteome</keyword>
<dbReference type="AlphaFoldDB" id="A0A0D2PB86"/>
<dbReference type="EMBL" id="KN817522">
    <property type="protein sequence ID" value="KJA28139.1"/>
    <property type="molecule type" value="Genomic_DNA"/>
</dbReference>
<keyword evidence="1" id="KW-0732">Signal</keyword>
<proteinExistence type="predicted"/>
<sequence>MFMGSVLSLATNALLVCICPKISSSYRRRQSVRGRAVDAQLLLRIALTIINIKSALTEKPVPINSGAAFGMTSVCCRDRNCINRCSRKTARLLQLATDAGQCFLDRVPVSTLDSLFLIYGSSVARASHCTVSTVIRWHSRQSAPITCEHLLISTLRWPYVRRVLRSEHVTSNQCPGPNMVL</sequence>
<evidence type="ECO:0000313" key="2">
    <source>
        <dbReference type="EMBL" id="KJA28139.1"/>
    </source>
</evidence>
<feature type="signal peptide" evidence="1">
    <location>
        <begin position="1"/>
        <end position="24"/>
    </location>
</feature>
<dbReference type="Proteomes" id="UP000054270">
    <property type="component" value="Unassembled WGS sequence"/>
</dbReference>
<feature type="chain" id="PRO_5002249260" description="Secreted protein" evidence="1">
    <location>
        <begin position="25"/>
        <end position="181"/>
    </location>
</feature>
<evidence type="ECO:0008006" key="4">
    <source>
        <dbReference type="Google" id="ProtNLM"/>
    </source>
</evidence>